<evidence type="ECO:0000313" key="1">
    <source>
        <dbReference type="EMBL" id="MBD2802469.1"/>
    </source>
</evidence>
<dbReference type="Proteomes" id="UP001193920">
    <property type="component" value="Unassembled WGS sequence"/>
</dbReference>
<accession>A0AAW3Z0A3</accession>
<sequence>MNGSYHICDYHTKDMIFSCEDIIECHDFSKSETLDLYDFIGVSTENVDFLLNGEDYSLKCDEFKGRMDFDFSVKKLIKSNDILYLYLYKNNAMYKFGALSLLKFHLNGNDERVWMDMVRESKKIIYQQVIF</sequence>
<reference evidence="1" key="1">
    <citation type="submission" date="2020-09" db="EMBL/GenBank/DDBJ databases">
        <authorList>
            <person name="Palma L."/>
            <person name="Caballero P."/>
            <person name="Berry C."/>
            <person name="Del Valle E."/>
        </authorList>
    </citation>
    <scope>NUCLEOTIDE SEQUENCE</scope>
    <source>
        <strain evidence="1">M</strain>
    </source>
</reference>
<organism evidence="1">
    <name type="scientific">Xenorhabdus szentirmaii</name>
    <dbReference type="NCBI Taxonomy" id="290112"/>
    <lineage>
        <taxon>Bacteria</taxon>
        <taxon>Pseudomonadati</taxon>
        <taxon>Pseudomonadota</taxon>
        <taxon>Gammaproteobacteria</taxon>
        <taxon>Enterobacterales</taxon>
        <taxon>Morganellaceae</taxon>
        <taxon>Xenorhabdus</taxon>
    </lineage>
</organism>
<protein>
    <submittedName>
        <fullName evidence="1">Uncharacterized protein</fullName>
    </submittedName>
</protein>
<dbReference type="RefSeq" id="WP_323869661.1">
    <property type="nucleotide sequence ID" value="NZ_JACXBF010000504.1"/>
</dbReference>
<dbReference type="AlphaFoldDB" id="A0AAW3Z0A3"/>
<comment type="caution">
    <text evidence="1">The sequence shown here is derived from an EMBL/GenBank/DDBJ whole genome shotgun (WGS) entry which is preliminary data.</text>
</comment>
<proteinExistence type="predicted"/>
<gene>
    <name evidence="1" type="ORF">ID854_18995</name>
</gene>
<name>A0AAW3Z0A3_9GAMM</name>
<dbReference type="EMBL" id="JACXBF010000504">
    <property type="protein sequence ID" value="MBD2802469.1"/>
    <property type="molecule type" value="Genomic_DNA"/>
</dbReference>
<reference evidence="1" key="2">
    <citation type="journal article" date="2024" name="Toxins">
        <title>Genome Sequence Analysis of Native Xenorhabdus Strains Isolated from Entomopathogenic Nematodes in Argentina.</title>
        <authorList>
            <person name="Palma L."/>
            <person name="Frizzo L."/>
            <person name="Kaiser S."/>
            <person name="Berry C."/>
            <person name="Caballero P."/>
            <person name="Bode H.B."/>
            <person name="Del Valle E.E."/>
        </authorList>
    </citation>
    <scope>NUCLEOTIDE SEQUENCE</scope>
    <source>
        <strain evidence="1">M</strain>
    </source>
</reference>